<dbReference type="SUPFAM" id="SSF56784">
    <property type="entry name" value="HAD-like"/>
    <property type="match status" value="1"/>
</dbReference>
<protein>
    <submittedName>
        <fullName evidence="1">HAD-IA family hydrolase</fullName>
    </submittedName>
</protein>
<comment type="caution">
    <text evidence="1">The sequence shown here is derived from an EMBL/GenBank/DDBJ whole genome shotgun (WGS) entry which is preliminary data.</text>
</comment>
<evidence type="ECO:0000313" key="2">
    <source>
        <dbReference type="Proteomes" id="UP001200470"/>
    </source>
</evidence>
<dbReference type="PANTHER" id="PTHR43481">
    <property type="entry name" value="FRUCTOSE-1-PHOSPHATE PHOSPHATASE"/>
    <property type="match status" value="1"/>
</dbReference>
<reference evidence="1 2" key="1">
    <citation type="submission" date="2020-12" db="EMBL/GenBank/DDBJ databases">
        <title>Whole genome sequences of gut porcine anaerobes.</title>
        <authorList>
            <person name="Kubasova T."/>
            <person name="Jahodarova E."/>
            <person name="Rychlik I."/>
        </authorList>
    </citation>
    <scope>NUCLEOTIDE SEQUENCE [LARGE SCALE GENOMIC DNA]</scope>
    <source>
        <strain evidence="1 2">An925</strain>
    </source>
</reference>
<dbReference type="SFLD" id="SFLDG01129">
    <property type="entry name" value="C1.5:_HAD__Beta-PGM__Phosphata"/>
    <property type="match status" value="1"/>
</dbReference>
<dbReference type="SFLD" id="SFLDS00003">
    <property type="entry name" value="Haloacid_Dehalogenase"/>
    <property type="match status" value="1"/>
</dbReference>
<proteinExistence type="predicted"/>
<dbReference type="InterPro" id="IPR023214">
    <property type="entry name" value="HAD_sf"/>
</dbReference>
<dbReference type="NCBIfam" id="TIGR01509">
    <property type="entry name" value="HAD-SF-IA-v3"/>
    <property type="match status" value="1"/>
</dbReference>
<accession>A0ABS9CG38</accession>
<dbReference type="InterPro" id="IPR041492">
    <property type="entry name" value="HAD_2"/>
</dbReference>
<dbReference type="InterPro" id="IPR023198">
    <property type="entry name" value="PGP-like_dom2"/>
</dbReference>
<sequence>MHEIESYKQKHGFRQFCPKAVLFDMDGVIYNSMPNHAYSWHKAMASFDIDMTPEEAYLYEGMRGVETIKLKAHQQWQRELSDEEAQRMYNVKSGIFAELPKAGMIPNIRELMEQIKADGLKICVVTGSGQRTLLAKLDSDLHGLVCSDLVVTSFDVTRGKPDPQPYLIGMKKAGIQPWEAIVVENAPLGVRAAVAAQCFTIAVNTGPLPDATLANEGADLVLPDMKALITLWNNLKVGG</sequence>
<dbReference type="InterPro" id="IPR006439">
    <property type="entry name" value="HAD-SF_hydro_IA"/>
</dbReference>
<dbReference type="Pfam" id="PF13419">
    <property type="entry name" value="HAD_2"/>
    <property type="match status" value="1"/>
</dbReference>
<dbReference type="Proteomes" id="UP001200470">
    <property type="component" value="Unassembled WGS sequence"/>
</dbReference>
<dbReference type="GO" id="GO:0016787">
    <property type="term" value="F:hydrolase activity"/>
    <property type="evidence" value="ECO:0007669"/>
    <property type="project" value="UniProtKB-KW"/>
</dbReference>
<dbReference type="Gene3D" id="3.40.50.1000">
    <property type="entry name" value="HAD superfamily/HAD-like"/>
    <property type="match status" value="1"/>
</dbReference>
<keyword evidence="2" id="KW-1185">Reference proteome</keyword>
<dbReference type="PANTHER" id="PTHR43481:SF4">
    <property type="entry name" value="GLYCEROL-1-PHOSPHATE PHOSPHOHYDROLASE 1-RELATED"/>
    <property type="match status" value="1"/>
</dbReference>
<evidence type="ECO:0000313" key="1">
    <source>
        <dbReference type="EMBL" id="MCF2564024.1"/>
    </source>
</evidence>
<dbReference type="RefSeq" id="WP_301638182.1">
    <property type="nucleotide sequence ID" value="NZ_JADYTN010000015.1"/>
</dbReference>
<dbReference type="InterPro" id="IPR051806">
    <property type="entry name" value="HAD-like_SPP"/>
</dbReference>
<dbReference type="PRINTS" id="PR00413">
    <property type="entry name" value="HADHALOGNASE"/>
</dbReference>
<organism evidence="1 2">
    <name type="scientific">Xylanibacter brevis</name>
    <dbReference type="NCBI Taxonomy" id="83231"/>
    <lineage>
        <taxon>Bacteria</taxon>
        <taxon>Pseudomonadati</taxon>
        <taxon>Bacteroidota</taxon>
        <taxon>Bacteroidia</taxon>
        <taxon>Bacteroidales</taxon>
        <taxon>Prevotellaceae</taxon>
        <taxon>Xylanibacter</taxon>
    </lineage>
</organism>
<name>A0ABS9CG38_9BACT</name>
<dbReference type="InterPro" id="IPR036412">
    <property type="entry name" value="HAD-like_sf"/>
</dbReference>
<dbReference type="Gene3D" id="1.10.150.240">
    <property type="entry name" value="Putative phosphatase, domain 2"/>
    <property type="match status" value="1"/>
</dbReference>
<dbReference type="SFLD" id="SFLDG01135">
    <property type="entry name" value="C1.5.6:_HAD__Beta-PGM__Phospha"/>
    <property type="match status" value="1"/>
</dbReference>
<gene>
    <name evidence="1" type="ORF">I6E12_07860</name>
</gene>
<keyword evidence="1" id="KW-0378">Hydrolase</keyword>
<dbReference type="EMBL" id="JADYTN010000015">
    <property type="protein sequence ID" value="MCF2564024.1"/>
    <property type="molecule type" value="Genomic_DNA"/>
</dbReference>